<accession>A0A1X7NWF3</accession>
<dbReference type="AlphaFoldDB" id="A0A1X7NWF3"/>
<proteinExistence type="predicted"/>
<evidence type="ECO:0000313" key="1">
    <source>
        <dbReference type="EMBL" id="SMH42212.1"/>
    </source>
</evidence>
<gene>
    <name evidence="1" type="ORF">SAMN02982922_2711</name>
</gene>
<organism evidence="1 2">
    <name type="scientific">Mesorhizobium australicum</name>
    <dbReference type="NCBI Taxonomy" id="536018"/>
    <lineage>
        <taxon>Bacteria</taxon>
        <taxon>Pseudomonadati</taxon>
        <taxon>Pseudomonadota</taxon>
        <taxon>Alphaproteobacteria</taxon>
        <taxon>Hyphomicrobiales</taxon>
        <taxon>Phyllobacteriaceae</taxon>
        <taxon>Mesorhizobium</taxon>
    </lineage>
</organism>
<name>A0A1X7NWF3_9HYPH</name>
<reference evidence="1 2" key="1">
    <citation type="submission" date="2017-04" db="EMBL/GenBank/DDBJ databases">
        <authorList>
            <person name="Afonso C.L."/>
            <person name="Miller P.J."/>
            <person name="Scott M.A."/>
            <person name="Spackman E."/>
            <person name="Goraichik I."/>
            <person name="Dimitrov K.M."/>
            <person name="Suarez D.L."/>
            <person name="Swayne D.E."/>
        </authorList>
    </citation>
    <scope>NUCLEOTIDE SEQUENCE [LARGE SCALE GENOMIC DNA]</scope>
    <source>
        <strain evidence="1 2">B5P</strain>
    </source>
</reference>
<dbReference type="RefSeq" id="WP_085464622.1">
    <property type="nucleotide sequence ID" value="NZ_FXBL01000004.1"/>
</dbReference>
<evidence type="ECO:0000313" key="2">
    <source>
        <dbReference type="Proteomes" id="UP000193083"/>
    </source>
</evidence>
<protein>
    <submittedName>
        <fullName evidence="1">Uncharacterized protein</fullName>
    </submittedName>
</protein>
<dbReference type="EMBL" id="FXBL01000004">
    <property type="protein sequence ID" value="SMH42212.1"/>
    <property type="molecule type" value="Genomic_DNA"/>
</dbReference>
<keyword evidence="2" id="KW-1185">Reference proteome</keyword>
<dbReference type="OrthoDB" id="8080957at2"/>
<sequence length="196" mass="21487">MAARSDVDIVDLKLRVPRGGDGLWKLLLEIDRVGPWTKGQVAARTAVSTARINQFVDRLLAAGIATISDEGACRLTRRPTDAPRLRLDGSELPEDERQILWRTMKMLKTFSPRELAAQASSDERAIGLETTRSFINRMAQVGIVGIVQVPSRRGEGKYRLARNLGALAPRILSVSVVFDPNAVQVIGDAEASEVSR</sequence>
<dbReference type="Proteomes" id="UP000193083">
    <property type="component" value="Unassembled WGS sequence"/>
</dbReference>